<name>A0ACB7WZI0_9ERIC</name>
<evidence type="ECO:0000313" key="1">
    <source>
        <dbReference type="EMBL" id="KAH7833889.1"/>
    </source>
</evidence>
<dbReference type="EMBL" id="CM037152">
    <property type="protein sequence ID" value="KAH7833889.1"/>
    <property type="molecule type" value="Genomic_DNA"/>
</dbReference>
<comment type="caution">
    <text evidence="1">The sequence shown here is derived from an EMBL/GenBank/DDBJ whole genome shotgun (WGS) entry which is preliminary data.</text>
</comment>
<proteinExistence type="predicted"/>
<reference evidence="1 2" key="1">
    <citation type="journal article" date="2021" name="Hortic Res">
        <title>High-quality reference genome and annotation aids understanding of berry development for evergreen blueberry (Vaccinium darrowii).</title>
        <authorList>
            <person name="Yu J."/>
            <person name="Hulse-Kemp A.M."/>
            <person name="Babiker E."/>
            <person name="Staton M."/>
        </authorList>
    </citation>
    <scope>NUCLEOTIDE SEQUENCE [LARGE SCALE GENOMIC DNA]</scope>
    <source>
        <strain evidence="2">cv. NJ 8807/NJ 8810</strain>
        <tissue evidence="1">Young leaf</tissue>
    </source>
</reference>
<keyword evidence="2" id="KW-1185">Reference proteome</keyword>
<sequence>MLCSDDGFVGGKDNDTDLLNKFISGSNVALIVGISIGGTILIALAIFFTYKFKKSDSEKETELKIEKFLESYKTLIPTRYSFSEIKKITNRFKKRLGQGGYGSVYQGKLPKGIPVAVKVLENSKGNEEEFINEVTTISRIHHFNIVRLVGFCYEGTWRALVFEFLPNGSLDKFLFSEEGNRSRSRPLNWKTLQQIATGIAHGVEYLHQGCNQRILHFDIKPHNILLDQNFQPKISDFGLAKVCATNQSVVSMTRARGTEGYMAPELFSRNFGEVSYKSDVYSFGMLLLQMVGYRRNEGVSDESEGQIYFPERIYDRMSKGMELGLQVEMDGDEEIGKKLALVGLWCIQWSPTSRPNMTRVVQMLEGDLGNLEMPPRPFLSSDVEMVSVSH</sequence>
<accession>A0ACB7WZI0</accession>
<evidence type="ECO:0000313" key="2">
    <source>
        <dbReference type="Proteomes" id="UP000828048"/>
    </source>
</evidence>
<dbReference type="Proteomes" id="UP000828048">
    <property type="component" value="Chromosome 2"/>
</dbReference>
<organism evidence="1 2">
    <name type="scientific">Vaccinium darrowii</name>
    <dbReference type="NCBI Taxonomy" id="229202"/>
    <lineage>
        <taxon>Eukaryota</taxon>
        <taxon>Viridiplantae</taxon>
        <taxon>Streptophyta</taxon>
        <taxon>Embryophyta</taxon>
        <taxon>Tracheophyta</taxon>
        <taxon>Spermatophyta</taxon>
        <taxon>Magnoliopsida</taxon>
        <taxon>eudicotyledons</taxon>
        <taxon>Gunneridae</taxon>
        <taxon>Pentapetalae</taxon>
        <taxon>asterids</taxon>
        <taxon>Ericales</taxon>
        <taxon>Ericaceae</taxon>
        <taxon>Vaccinioideae</taxon>
        <taxon>Vaccinieae</taxon>
        <taxon>Vaccinium</taxon>
    </lineage>
</organism>
<gene>
    <name evidence="1" type="ORF">Vadar_010787</name>
</gene>
<protein>
    <submittedName>
        <fullName evidence="1">Uncharacterized protein</fullName>
    </submittedName>
</protein>